<feature type="region of interest" description="Disordered" evidence="1">
    <location>
        <begin position="71"/>
        <end position="116"/>
    </location>
</feature>
<sequence>MTATGFDGGKSAHRKALPAGAGALSRSWRLGRPRLTARRPGGEAVPLLQQFYHLGITSRNSTLRWFKGAFEEGPDGSAAAAPAPLSVLDAARTSLDAETSPHPAPPHPTLAPHPRH</sequence>
<feature type="region of interest" description="Disordered" evidence="1">
    <location>
        <begin position="1"/>
        <end position="41"/>
    </location>
</feature>
<evidence type="ECO:0000313" key="2">
    <source>
        <dbReference type="EMBL" id="PNW76032.1"/>
    </source>
</evidence>
<proteinExistence type="predicted"/>
<gene>
    <name evidence="2" type="ORF">CHLRE_12g550468v5</name>
</gene>
<organism evidence="2 3">
    <name type="scientific">Chlamydomonas reinhardtii</name>
    <name type="common">Chlamydomonas smithii</name>
    <dbReference type="NCBI Taxonomy" id="3055"/>
    <lineage>
        <taxon>Eukaryota</taxon>
        <taxon>Viridiplantae</taxon>
        <taxon>Chlorophyta</taxon>
        <taxon>core chlorophytes</taxon>
        <taxon>Chlorophyceae</taxon>
        <taxon>CS clade</taxon>
        <taxon>Chlamydomonadales</taxon>
        <taxon>Chlamydomonadaceae</taxon>
        <taxon>Chlamydomonas</taxon>
    </lineage>
</organism>
<dbReference type="AlphaFoldDB" id="A0A2K3D674"/>
<accession>A0A2K3D674</accession>
<keyword evidence="3" id="KW-1185">Reference proteome</keyword>
<protein>
    <submittedName>
        <fullName evidence="2">Uncharacterized protein</fullName>
    </submittedName>
</protein>
<dbReference type="Proteomes" id="UP000006906">
    <property type="component" value="Chromosome 12"/>
</dbReference>
<dbReference type="GeneID" id="66055798"/>
<feature type="compositionally biased region" description="Pro residues" evidence="1">
    <location>
        <begin position="102"/>
        <end position="116"/>
    </location>
</feature>
<dbReference type="Gramene" id="PNW76032">
    <property type="protein sequence ID" value="PNW76032"/>
    <property type="gene ID" value="CHLRE_12g550468v5"/>
</dbReference>
<feature type="compositionally biased region" description="Low complexity" evidence="1">
    <location>
        <begin position="75"/>
        <end position="91"/>
    </location>
</feature>
<dbReference type="RefSeq" id="XP_042919010.1">
    <property type="nucleotide sequence ID" value="XM_043068977.1"/>
</dbReference>
<evidence type="ECO:0000256" key="1">
    <source>
        <dbReference type="SAM" id="MobiDB-lite"/>
    </source>
</evidence>
<reference evidence="2 3" key="1">
    <citation type="journal article" date="2007" name="Science">
        <title>The Chlamydomonas genome reveals the evolution of key animal and plant functions.</title>
        <authorList>
            <person name="Merchant S.S."/>
            <person name="Prochnik S.E."/>
            <person name="Vallon O."/>
            <person name="Harris E.H."/>
            <person name="Karpowicz S.J."/>
            <person name="Witman G.B."/>
            <person name="Terry A."/>
            <person name="Salamov A."/>
            <person name="Fritz-Laylin L.K."/>
            <person name="Marechal-Drouard L."/>
            <person name="Marshall W.F."/>
            <person name="Qu L.H."/>
            <person name="Nelson D.R."/>
            <person name="Sanderfoot A.A."/>
            <person name="Spalding M.H."/>
            <person name="Kapitonov V.V."/>
            <person name="Ren Q."/>
            <person name="Ferris P."/>
            <person name="Lindquist E."/>
            <person name="Shapiro H."/>
            <person name="Lucas S.M."/>
            <person name="Grimwood J."/>
            <person name="Schmutz J."/>
            <person name="Cardol P."/>
            <person name="Cerutti H."/>
            <person name="Chanfreau G."/>
            <person name="Chen C.L."/>
            <person name="Cognat V."/>
            <person name="Croft M.T."/>
            <person name="Dent R."/>
            <person name="Dutcher S."/>
            <person name="Fernandez E."/>
            <person name="Fukuzawa H."/>
            <person name="Gonzalez-Ballester D."/>
            <person name="Gonzalez-Halphen D."/>
            <person name="Hallmann A."/>
            <person name="Hanikenne M."/>
            <person name="Hippler M."/>
            <person name="Inwood W."/>
            <person name="Jabbari K."/>
            <person name="Kalanon M."/>
            <person name="Kuras R."/>
            <person name="Lefebvre P.A."/>
            <person name="Lemaire S.D."/>
            <person name="Lobanov A.V."/>
            <person name="Lohr M."/>
            <person name="Manuell A."/>
            <person name="Meier I."/>
            <person name="Mets L."/>
            <person name="Mittag M."/>
            <person name="Mittelmeier T."/>
            <person name="Moroney J.V."/>
            <person name="Moseley J."/>
            <person name="Napoli C."/>
            <person name="Nedelcu A.M."/>
            <person name="Niyogi K."/>
            <person name="Novoselov S.V."/>
            <person name="Paulsen I.T."/>
            <person name="Pazour G."/>
            <person name="Purton S."/>
            <person name="Ral J.P."/>
            <person name="Riano-Pachon D.M."/>
            <person name="Riekhof W."/>
            <person name="Rymarquis L."/>
            <person name="Schroda M."/>
            <person name="Stern D."/>
            <person name="Umen J."/>
            <person name="Willows R."/>
            <person name="Wilson N."/>
            <person name="Zimmer S.L."/>
            <person name="Allmer J."/>
            <person name="Balk J."/>
            <person name="Bisova K."/>
            <person name="Chen C.J."/>
            <person name="Elias M."/>
            <person name="Gendler K."/>
            <person name="Hauser C."/>
            <person name="Lamb M.R."/>
            <person name="Ledford H."/>
            <person name="Long J.C."/>
            <person name="Minagawa J."/>
            <person name="Page M.D."/>
            <person name="Pan J."/>
            <person name="Pootakham W."/>
            <person name="Roje S."/>
            <person name="Rose A."/>
            <person name="Stahlberg E."/>
            <person name="Terauchi A.M."/>
            <person name="Yang P."/>
            <person name="Ball S."/>
            <person name="Bowler C."/>
            <person name="Dieckmann C.L."/>
            <person name="Gladyshev V.N."/>
            <person name="Green P."/>
            <person name="Jorgensen R."/>
            <person name="Mayfield S."/>
            <person name="Mueller-Roeber B."/>
            <person name="Rajamani S."/>
            <person name="Sayre R.T."/>
            <person name="Brokstein P."/>
            <person name="Dubchak I."/>
            <person name="Goodstein D."/>
            <person name="Hornick L."/>
            <person name="Huang Y.W."/>
            <person name="Jhaveri J."/>
            <person name="Luo Y."/>
            <person name="Martinez D."/>
            <person name="Ngau W.C."/>
            <person name="Otillar B."/>
            <person name="Poliakov A."/>
            <person name="Porter A."/>
            <person name="Szajkowski L."/>
            <person name="Werner G."/>
            <person name="Zhou K."/>
            <person name="Grigoriev I.V."/>
            <person name="Rokhsar D.S."/>
            <person name="Grossman A.R."/>
        </authorList>
    </citation>
    <scope>NUCLEOTIDE SEQUENCE [LARGE SCALE GENOMIC DNA]</scope>
    <source>
        <strain evidence="3">CC-503</strain>
    </source>
</reference>
<evidence type="ECO:0000313" key="3">
    <source>
        <dbReference type="Proteomes" id="UP000006906"/>
    </source>
</evidence>
<name>A0A2K3D674_CHLRE</name>
<dbReference type="OrthoDB" id="532206at2759"/>
<dbReference type="EMBL" id="CM008973">
    <property type="protein sequence ID" value="PNW76032.1"/>
    <property type="molecule type" value="Genomic_DNA"/>
</dbReference>